<evidence type="ECO:0000313" key="4">
    <source>
        <dbReference type="Proteomes" id="UP000054538"/>
    </source>
</evidence>
<proteinExistence type="predicted"/>
<dbReference type="EMBL" id="KN831474">
    <property type="protein sequence ID" value="KIK71915.1"/>
    <property type="molecule type" value="Genomic_DNA"/>
</dbReference>
<reference evidence="4" key="2">
    <citation type="submission" date="2015-01" db="EMBL/GenBank/DDBJ databases">
        <title>Evolutionary Origins and Diversification of the Mycorrhizal Mutualists.</title>
        <authorList>
            <consortium name="DOE Joint Genome Institute"/>
            <consortium name="Mycorrhizal Genomics Consortium"/>
            <person name="Kohler A."/>
            <person name="Kuo A."/>
            <person name="Nagy L.G."/>
            <person name="Floudas D."/>
            <person name="Copeland A."/>
            <person name="Barry K.W."/>
            <person name="Cichocki N."/>
            <person name="Veneault-Fourrey C."/>
            <person name="LaButti K."/>
            <person name="Lindquist E.A."/>
            <person name="Lipzen A."/>
            <person name="Lundell T."/>
            <person name="Morin E."/>
            <person name="Murat C."/>
            <person name="Riley R."/>
            <person name="Ohm R."/>
            <person name="Sun H."/>
            <person name="Tunlid A."/>
            <person name="Henrissat B."/>
            <person name="Grigoriev I.V."/>
            <person name="Hibbett D.S."/>
            <person name="Martin F."/>
        </authorList>
    </citation>
    <scope>NUCLEOTIDE SEQUENCE [LARGE SCALE GENOMIC DNA]</scope>
    <source>
        <strain evidence="4">Ve08.2h10</strain>
    </source>
</reference>
<evidence type="ECO:0000256" key="1">
    <source>
        <dbReference type="SAM" id="MobiDB-lite"/>
    </source>
</evidence>
<gene>
    <name evidence="3" type="ORF">PAXRUDRAFT_109043</name>
</gene>
<dbReference type="Proteomes" id="UP000054538">
    <property type="component" value="Unassembled WGS sequence"/>
</dbReference>
<feature type="non-terminal residue" evidence="3">
    <location>
        <position position="1"/>
    </location>
</feature>
<dbReference type="Pfam" id="PF16297">
    <property type="entry name" value="DUF4939"/>
    <property type="match status" value="1"/>
</dbReference>
<feature type="region of interest" description="Disordered" evidence="1">
    <location>
        <begin position="206"/>
        <end position="252"/>
    </location>
</feature>
<feature type="non-terminal residue" evidence="3">
    <location>
        <position position="252"/>
    </location>
</feature>
<reference evidence="3 4" key="1">
    <citation type="submission" date="2014-04" db="EMBL/GenBank/DDBJ databases">
        <authorList>
            <consortium name="DOE Joint Genome Institute"/>
            <person name="Kuo A."/>
            <person name="Kohler A."/>
            <person name="Jargeat P."/>
            <person name="Nagy L.G."/>
            <person name="Floudas D."/>
            <person name="Copeland A."/>
            <person name="Barry K.W."/>
            <person name="Cichocki N."/>
            <person name="Veneault-Fourrey C."/>
            <person name="LaButti K."/>
            <person name="Lindquist E.A."/>
            <person name="Lipzen A."/>
            <person name="Lundell T."/>
            <person name="Morin E."/>
            <person name="Murat C."/>
            <person name="Sun H."/>
            <person name="Tunlid A."/>
            <person name="Henrissat B."/>
            <person name="Grigoriev I.V."/>
            <person name="Hibbett D.S."/>
            <person name="Martin F."/>
            <person name="Nordberg H.P."/>
            <person name="Cantor M.N."/>
            <person name="Hua S.X."/>
        </authorList>
    </citation>
    <scope>NUCLEOTIDE SEQUENCE [LARGE SCALE GENOMIC DNA]</scope>
    <source>
        <strain evidence="3 4">Ve08.2h10</strain>
    </source>
</reference>
<evidence type="ECO:0000313" key="3">
    <source>
        <dbReference type="EMBL" id="KIK71915.1"/>
    </source>
</evidence>
<name>A0A0D0D518_9AGAM</name>
<organism evidence="3 4">
    <name type="scientific">Paxillus rubicundulus Ve08.2h10</name>
    <dbReference type="NCBI Taxonomy" id="930991"/>
    <lineage>
        <taxon>Eukaryota</taxon>
        <taxon>Fungi</taxon>
        <taxon>Dikarya</taxon>
        <taxon>Basidiomycota</taxon>
        <taxon>Agaricomycotina</taxon>
        <taxon>Agaricomycetes</taxon>
        <taxon>Agaricomycetidae</taxon>
        <taxon>Boletales</taxon>
        <taxon>Paxilineae</taxon>
        <taxon>Paxillaceae</taxon>
        <taxon>Paxillus</taxon>
    </lineage>
</organism>
<dbReference type="AlphaFoldDB" id="A0A0D0D518"/>
<feature type="region of interest" description="Disordered" evidence="1">
    <location>
        <begin position="1"/>
        <end position="26"/>
    </location>
</feature>
<dbReference type="InterPro" id="IPR032549">
    <property type="entry name" value="DUF4939"/>
</dbReference>
<dbReference type="STRING" id="930991.A0A0D0D518"/>
<evidence type="ECO:0000259" key="2">
    <source>
        <dbReference type="Pfam" id="PF16297"/>
    </source>
</evidence>
<feature type="domain" description="DUF4939" evidence="2">
    <location>
        <begin position="54"/>
        <end position="148"/>
    </location>
</feature>
<dbReference type="OrthoDB" id="2691415at2759"/>
<feature type="compositionally biased region" description="Polar residues" evidence="1">
    <location>
        <begin position="219"/>
        <end position="239"/>
    </location>
</feature>
<accession>A0A0D0D518</accession>
<keyword evidence="4" id="KW-1185">Reference proteome</keyword>
<dbReference type="InParanoid" id="A0A0D0D518"/>
<dbReference type="HOGENOM" id="CLU_033743_2_0_1"/>
<protein>
    <recommendedName>
        <fullName evidence="2">DUF4939 domain-containing protein</fullName>
    </recommendedName>
</protein>
<sequence length="252" mass="28317">DDDPGDDDPGSNGNRNPFNNDECVPLPPNPMMALADAVRSLADITHRNLTSKPSQRTKVQEPDTFDGTDMCKLRAFIVQCELNFQDRPCAFWTDCAKFTFAQSYLKGMALEWFEPDLLHAEDPDLHPLWMNDYCKFLLELQTNFGPHDPVADTEHQLDNLSMKDSQRINKYIDKIAHVGKPAMLIELHILSQGINTCYWERKSEITRQAKPTNPPPSKPHTSSPAKSAPNPANSTSVHNSDSRAKALPPRPP</sequence>